<feature type="transmembrane region" description="Helical" evidence="1">
    <location>
        <begin position="126"/>
        <end position="149"/>
    </location>
</feature>
<gene>
    <name evidence="2" type="ORF">ABB05_22060</name>
</gene>
<dbReference type="InterPro" id="IPR006938">
    <property type="entry name" value="DUF624"/>
</dbReference>
<comment type="caution">
    <text evidence="2">The sequence shown here is derived from an EMBL/GenBank/DDBJ whole genome shotgun (WGS) entry which is preliminary data.</text>
</comment>
<dbReference type="Proteomes" id="UP000077881">
    <property type="component" value="Unassembled WGS sequence"/>
</dbReference>
<dbReference type="Pfam" id="PF04854">
    <property type="entry name" value="DUF624"/>
    <property type="match status" value="1"/>
</dbReference>
<dbReference type="AlphaFoldDB" id="A0A177ZGX5"/>
<proteinExistence type="predicted"/>
<protein>
    <recommendedName>
        <fullName evidence="4">DUF624 domain-containing protein</fullName>
    </recommendedName>
</protein>
<accession>A0A177ZGX5</accession>
<evidence type="ECO:0008006" key="4">
    <source>
        <dbReference type="Google" id="ProtNLM"/>
    </source>
</evidence>
<dbReference type="RefSeq" id="WP_057983550.1">
    <property type="nucleotide sequence ID" value="NZ_JAGGKH010000013.1"/>
</dbReference>
<dbReference type="STRING" id="217031.ABB05_22060"/>
<name>A0A177ZGX5_9BACI</name>
<feature type="transmembrane region" description="Helical" evidence="1">
    <location>
        <begin position="47"/>
        <end position="71"/>
    </location>
</feature>
<organism evidence="2 3">
    <name type="scientific">Lederbergia galactosidilytica</name>
    <dbReference type="NCBI Taxonomy" id="217031"/>
    <lineage>
        <taxon>Bacteria</taxon>
        <taxon>Bacillati</taxon>
        <taxon>Bacillota</taxon>
        <taxon>Bacilli</taxon>
        <taxon>Bacillales</taxon>
        <taxon>Bacillaceae</taxon>
        <taxon>Lederbergia</taxon>
    </lineage>
</organism>
<evidence type="ECO:0000256" key="1">
    <source>
        <dbReference type="SAM" id="Phobius"/>
    </source>
</evidence>
<evidence type="ECO:0000313" key="2">
    <source>
        <dbReference type="EMBL" id="OAK67227.1"/>
    </source>
</evidence>
<reference evidence="2 3" key="1">
    <citation type="submission" date="2015-05" db="EMBL/GenBank/DDBJ databases">
        <title>Comparison of genome.</title>
        <authorList>
            <person name="Zheng Z."/>
            <person name="Sun M."/>
        </authorList>
    </citation>
    <scope>NUCLEOTIDE SEQUENCE [LARGE SCALE GENOMIC DNA]</scope>
    <source>
        <strain evidence="2 3">G25-74</strain>
    </source>
</reference>
<dbReference type="PATRIC" id="fig|217031.6.peg.4798"/>
<sequence>MYKQPKAFGQGIFFVISNYIYWFALTNIYFILCNLIFLIAFMTLEPVFSNMILIFIALIPTGPAITALCFVMDKLIQEGEISPTKDFFYGYKLNFKDTLKVWLPLLAAIFILIMDLQYFYQENTTFNQIMAIVFLVGLGFLIGVLLYVFPITAKYKFRIRDTYKLSIYFSFKQIKITTGNIGILIIAVFLMFITTDFLFLFIASILSYLLTLNSRKVMEEVQINYTK</sequence>
<keyword evidence="1" id="KW-0472">Membrane</keyword>
<feature type="transmembrane region" description="Helical" evidence="1">
    <location>
        <begin position="101"/>
        <end position="120"/>
    </location>
</feature>
<feature type="transmembrane region" description="Helical" evidence="1">
    <location>
        <begin position="12"/>
        <end position="41"/>
    </location>
</feature>
<evidence type="ECO:0000313" key="3">
    <source>
        <dbReference type="Proteomes" id="UP000077881"/>
    </source>
</evidence>
<keyword evidence="1" id="KW-1133">Transmembrane helix</keyword>
<feature type="transmembrane region" description="Helical" evidence="1">
    <location>
        <begin position="181"/>
        <end position="210"/>
    </location>
</feature>
<keyword evidence="3" id="KW-1185">Reference proteome</keyword>
<keyword evidence="1" id="KW-0812">Transmembrane</keyword>
<dbReference type="EMBL" id="LDJR01000061">
    <property type="protein sequence ID" value="OAK67227.1"/>
    <property type="molecule type" value="Genomic_DNA"/>
</dbReference>